<dbReference type="Gene3D" id="1.10.579.10">
    <property type="entry name" value="DNA Cyclobutane Dipyrimidine Photolyase, subunit A, domain 3"/>
    <property type="match status" value="1"/>
</dbReference>
<evidence type="ECO:0000256" key="1">
    <source>
        <dbReference type="ARBA" id="ARBA00005862"/>
    </source>
</evidence>
<evidence type="ECO:0000313" key="9">
    <source>
        <dbReference type="Proteomes" id="UP001310248"/>
    </source>
</evidence>
<evidence type="ECO:0000256" key="5">
    <source>
        <dbReference type="ARBA" id="ARBA00022991"/>
    </source>
</evidence>
<dbReference type="NCBIfam" id="TIGR02765">
    <property type="entry name" value="crypto_DASH"/>
    <property type="match status" value="1"/>
</dbReference>
<dbReference type="Gene3D" id="1.25.40.80">
    <property type="match status" value="1"/>
</dbReference>
<evidence type="ECO:0000256" key="6">
    <source>
        <dbReference type="RuleBase" id="RU367151"/>
    </source>
</evidence>
<protein>
    <recommendedName>
        <fullName evidence="2 6">Cryptochrome DASH</fullName>
    </recommendedName>
</protein>
<dbReference type="Gene3D" id="3.40.50.620">
    <property type="entry name" value="HUPs"/>
    <property type="match status" value="1"/>
</dbReference>
<dbReference type="InterPro" id="IPR014133">
    <property type="entry name" value="Cry_DASH"/>
</dbReference>
<dbReference type="InterPro" id="IPR036134">
    <property type="entry name" value="Crypto/Photolyase_FAD-like_sf"/>
</dbReference>
<evidence type="ECO:0000256" key="3">
    <source>
        <dbReference type="ARBA" id="ARBA00022630"/>
    </source>
</evidence>
<dbReference type="Pfam" id="PF03441">
    <property type="entry name" value="FAD_binding_7"/>
    <property type="match status" value="1"/>
</dbReference>
<comment type="caution">
    <text evidence="8">The sequence shown here is derived from an EMBL/GenBank/DDBJ whole genome shotgun (WGS) entry which is preliminary data.</text>
</comment>
<dbReference type="InterPro" id="IPR002081">
    <property type="entry name" value="Cryptochrome/DNA_photolyase_1"/>
</dbReference>
<dbReference type="Proteomes" id="UP001310248">
    <property type="component" value="Unassembled WGS sequence"/>
</dbReference>
<keyword evidence="3 6" id="KW-0285">Flavoprotein</keyword>
<evidence type="ECO:0000313" key="8">
    <source>
        <dbReference type="EMBL" id="MEE1673758.1"/>
    </source>
</evidence>
<feature type="domain" description="Photolyase/cryptochrome alpha/beta" evidence="7">
    <location>
        <begin position="2"/>
        <end position="134"/>
    </location>
</feature>
<dbReference type="RefSeq" id="WP_329775005.1">
    <property type="nucleotide sequence ID" value="NZ_JAYDYW010000006.1"/>
</dbReference>
<comment type="function">
    <text evidence="6">May have a photoreceptor function.</text>
</comment>
<comment type="cofactor">
    <cofactor evidence="6">
        <name>FAD</name>
        <dbReference type="ChEBI" id="CHEBI:57692"/>
    </cofactor>
    <text evidence="6">Binds 1 FAD per subunit.</text>
</comment>
<gene>
    <name evidence="8" type="ORF">SNR37_003185</name>
</gene>
<evidence type="ECO:0000256" key="2">
    <source>
        <dbReference type="ARBA" id="ARBA00017881"/>
    </source>
</evidence>
<dbReference type="SUPFAM" id="SSF52425">
    <property type="entry name" value="Cryptochrome/photolyase, N-terminal domain"/>
    <property type="match status" value="1"/>
</dbReference>
<dbReference type="SUPFAM" id="SSF48173">
    <property type="entry name" value="Cryptochrome/photolyase FAD-binding domain"/>
    <property type="match status" value="1"/>
</dbReference>
<proteinExistence type="inferred from homology"/>
<evidence type="ECO:0000256" key="4">
    <source>
        <dbReference type="ARBA" id="ARBA00022827"/>
    </source>
</evidence>
<dbReference type="EMBL" id="JAYDYW010000006">
    <property type="protein sequence ID" value="MEE1673758.1"/>
    <property type="molecule type" value="Genomic_DNA"/>
</dbReference>
<reference evidence="9" key="1">
    <citation type="submission" date="2023-07" db="EMBL/GenBank/DDBJ databases">
        <title>Draft genome sequence of Agarivorans aestuarii strain ZMCS4, a CAZymes producing bacteria isolated from the marine brown algae Clodostephus spongiosus.</title>
        <authorList>
            <person name="Lorente B."/>
            <person name="Cabral C."/>
            <person name="Frias J."/>
            <person name="Faria J."/>
            <person name="Toubarro D."/>
        </authorList>
    </citation>
    <scope>NUCLEOTIDE SEQUENCE [LARGE SCALE GENOMIC DNA]</scope>
    <source>
        <strain evidence="9">ZMCS4</strain>
    </source>
</reference>
<comment type="cofactor">
    <cofactor evidence="6">
        <name>(6R)-5,10-methylene-5,6,7,8-tetrahydrofolate</name>
        <dbReference type="ChEBI" id="CHEBI:15636"/>
    </cofactor>
    <text evidence="6">Binds 1 5,10-methenyltetrahydrofolate (MTHF) per subunit.</text>
</comment>
<dbReference type="InterPro" id="IPR006050">
    <property type="entry name" value="DNA_photolyase_N"/>
</dbReference>
<dbReference type="PANTHER" id="PTHR11455:SF22">
    <property type="entry name" value="CRYPTOCHROME DASH"/>
    <property type="match status" value="1"/>
</dbReference>
<name>A0ABU7G2Y4_9ALTE</name>
<comment type="similarity">
    <text evidence="1 6">Belongs to the DNA photolyase class-1 family.</text>
</comment>
<organism evidence="8 9">
    <name type="scientific">Agarivorans aestuarii</name>
    <dbReference type="NCBI Taxonomy" id="1563703"/>
    <lineage>
        <taxon>Bacteria</taxon>
        <taxon>Pseudomonadati</taxon>
        <taxon>Pseudomonadota</taxon>
        <taxon>Gammaproteobacteria</taxon>
        <taxon>Alteromonadales</taxon>
        <taxon>Alteromonadaceae</taxon>
        <taxon>Agarivorans</taxon>
    </lineage>
</organism>
<dbReference type="PANTHER" id="PTHR11455">
    <property type="entry name" value="CRYPTOCHROME"/>
    <property type="match status" value="1"/>
</dbReference>
<keyword evidence="5 6" id="KW-0157">Chromophore</keyword>
<evidence type="ECO:0000259" key="7">
    <source>
        <dbReference type="PROSITE" id="PS51645"/>
    </source>
</evidence>
<dbReference type="Pfam" id="PF00875">
    <property type="entry name" value="DNA_photolyase"/>
    <property type="match status" value="1"/>
</dbReference>
<dbReference type="PRINTS" id="PR00147">
    <property type="entry name" value="DNAPHOTLYASE"/>
</dbReference>
<dbReference type="PROSITE" id="PS51645">
    <property type="entry name" value="PHR_CRY_ALPHA_BETA"/>
    <property type="match status" value="1"/>
</dbReference>
<dbReference type="InterPro" id="IPR005101">
    <property type="entry name" value="Cryptochr/Photolyase_FAD-bd"/>
</dbReference>
<accession>A0ABU7G2Y4</accession>
<dbReference type="InterPro" id="IPR036155">
    <property type="entry name" value="Crypto/Photolyase_N_sf"/>
</dbReference>
<keyword evidence="4 6" id="KW-0274">FAD</keyword>
<dbReference type="InterPro" id="IPR014729">
    <property type="entry name" value="Rossmann-like_a/b/a_fold"/>
</dbReference>
<keyword evidence="9" id="KW-1185">Reference proteome</keyword>
<sequence>MRLGLFIFDNDCRVQDNPALEQLAQQVDQLICVYINQPTSPFIQHFSQTSVSSAKQAYLNQTLSELNLSLKQLGQQLFIENGSVDQQVARYIQHYRITDMGRSVHPGSDEAQQWLALQQAYPLIRFHAANSSSLFEQQQLPFGLTKLPASFTPFRKLVEALEIPKTLPLLKQLPKAPNLLAHAPTAMPPAEGNSYYRSGEQAAQDHLTRYFSSQVASSYKQTRNALSGEDFSTGLSPFLAHGALSPRQAMQALRAYEAEHGANESSYWIYFELLWREYFYWYARAHGDKLFGFSGTTGKTPHCSFYPQRFKQWCSGTTPYPLVNALMHQLNASGWMSNRGRQIVASCLVNELQVDWRYGAAYFEQCLIDYDVASNWGNWQYIAGVGADPRGGRHFDIDKQTAMFDPEQQFIKHWKGQQSVSPLQTSSMVDWPS</sequence>